<proteinExistence type="predicted"/>
<reference evidence="4" key="1">
    <citation type="submission" date="2016-06" db="UniProtKB">
        <authorList>
            <consortium name="WormBaseParasite"/>
        </authorList>
    </citation>
    <scope>IDENTIFICATION</scope>
</reference>
<dbReference type="Proteomes" id="UP000271098">
    <property type="component" value="Unassembled WGS sequence"/>
</dbReference>
<name>A0A183DPA5_9BILA</name>
<organism evidence="4">
    <name type="scientific">Gongylonema pulchrum</name>
    <dbReference type="NCBI Taxonomy" id="637853"/>
    <lineage>
        <taxon>Eukaryota</taxon>
        <taxon>Metazoa</taxon>
        <taxon>Ecdysozoa</taxon>
        <taxon>Nematoda</taxon>
        <taxon>Chromadorea</taxon>
        <taxon>Rhabditida</taxon>
        <taxon>Spirurina</taxon>
        <taxon>Spiruromorpha</taxon>
        <taxon>Spiruroidea</taxon>
        <taxon>Gongylonematidae</taxon>
        <taxon>Gongylonema</taxon>
    </lineage>
</organism>
<dbReference type="GO" id="GO:0005737">
    <property type="term" value="C:cytoplasm"/>
    <property type="evidence" value="ECO:0007669"/>
    <property type="project" value="TreeGrafter"/>
</dbReference>
<keyword evidence="1" id="KW-0413">Isomerase</keyword>
<dbReference type="InterPro" id="IPR020094">
    <property type="entry name" value="TruA/RsuA/RluB/E/F_N"/>
</dbReference>
<dbReference type="Gene3D" id="3.30.70.660">
    <property type="entry name" value="Pseudouridine synthase I, catalytic domain, C-terminal subdomain"/>
    <property type="match status" value="1"/>
</dbReference>
<dbReference type="EMBL" id="UYRT01078024">
    <property type="protein sequence ID" value="VDN17589.1"/>
    <property type="molecule type" value="Genomic_DNA"/>
</dbReference>
<evidence type="ECO:0000256" key="1">
    <source>
        <dbReference type="ARBA" id="ARBA00023235"/>
    </source>
</evidence>
<dbReference type="AlphaFoldDB" id="A0A183DPA5"/>
<dbReference type="PANTHER" id="PTHR11142">
    <property type="entry name" value="PSEUDOURIDYLATE SYNTHASE"/>
    <property type="match status" value="1"/>
</dbReference>
<gene>
    <name evidence="2" type="ORF">GPUH_LOCUS10546</name>
</gene>
<dbReference type="InterPro" id="IPR001406">
    <property type="entry name" value="PsdUridine_synth_TruA"/>
</dbReference>
<dbReference type="GO" id="GO:0005634">
    <property type="term" value="C:nucleus"/>
    <property type="evidence" value="ECO:0007669"/>
    <property type="project" value="TreeGrafter"/>
</dbReference>
<dbReference type="InterPro" id="IPR020103">
    <property type="entry name" value="PsdUridine_synth_cat_dom_sf"/>
</dbReference>
<dbReference type="GO" id="GO:0003723">
    <property type="term" value="F:RNA binding"/>
    <property type="evidence" value="ECO:0007669"/>
    <property type="project" value="InterPro"/>
</dbReference>
<dbReference type="SUPFAM" id="SSF55120">
    <property type="entry name" value="Pseudouridine synthase"/>
    <property type="match status" value="1"/>
</dbReference>
<dbReference type="GO" id="GO:0031119">
    <property type="term" value="P:tRNA pseudouridine synthesis"/>
    <property type="evidence" value="ECO:0007669"/>
    <property type="project" value="TreeGrafter"/>
</dbReference>
<protein>
    <submittedName>
        <fullName evidence="4">tRNA pseudouridine(38-40) synthase</fullName>
    </submittedName>
</protein>
<dbReference type="GO" id="GO:0009982">
    <property type="term" value="F:pseudouridine synthase activity"/>
    <property type="evidence" value="ECO:0007669"/>
    <property type="project" value="InterPro"/>
</dbReference>
<evidence type="ECO:0000313" key="3">
    <source>
        <dbReference type="Proteomes" id="UP000271098"/>
    </source>
</evidence>
<keyword evidence="3" id="KW-1185">Reference proteome</keyword>
<dbReference type="PANTHER" id="PTHR11142:SF5">
    <property type="entry name" value="TRNA PSEUDOURIDINE(38_39) SYNTHASE"/>
    <property type="match status" value="1"/>
</dbReference>
<reference evidence="2 3" key="2">
    <citation type="submission" date="2018-11" db="EMBL/GenBank/DDBJ databases">
        <authorList>
            <consortium name="Pathogen Informatics"/>
        </authorList>
    </citation>
    <scope>NUCLEOTIDE SEQUENCE [LARGE SCALE GENOMIC DNA]</scope>
</reference>
<sequence length="332" mass="37778">MEETGIDPGTATKRKRKHREFDFSRYPKHRIALMFLYFGWEYDGLVEEELNKALIKTKLIENWENCGWNRSGRTDKGVSAFKQIASLIVRSTGGHENALCATDGSGGTATAEKQELPYTKMLNGTLPKSIRVLAWAPVPEDFSARHQCTQRTYTYLFPKGNFNIQAMQKACDLLVGEHDFRNFCRIDMNKERVEMSYIISELLDINLTPSKPAYGLSPASPLCLFDCAYDGIELSWRWDTESLKSVRAHILKLWAEYQSRSIMLRNMAESIGLLITDEDCGTNALNGYLRPAVTSNKVYVPIRKRGTCDALELKQEKIRRKMAKLKNTGLPS</sequence>
<dbReference type="WBParaSite" id="GPUH_0001055901-mRNA-1">
    <property type="protein sequence ID" value="GPUH_0001055901-mRNA-1"/>
    <property type="gene ID" value="GPUH_0001055901"/>
</dbReference>
<dbReference type="InterPro" id="IPR020095">
    <property type="entry name" value="PsdUridine_synth_TruA_C"/>
</dbReference>
<evidence type="ECO:0000313" key="2">
    <source>
        <dbReference type="EMBL" id="VDN17589.1"/>
    </source>
</evidence>
<evidence type="ECO:0000313" key="4">
    <source>
        <dbReference type="WBParaSite" id="GPUH_0001055901-mRNA-1"/>
    </source>
</evidence>
<dbReference type="Gene3D" id="3.30.70.580">
    <property type="entry name" value="Pseudouridine synthase I, catalytic domain, N-terminal subdomain"/>
    <property type="match status" value="1"/>
</dbReference>
<dbReference type="GO" id="GO:1990481">
    <property type="term" value="P:mRNA pseudouridine synthesis"/>
    <property type="evidence" value="ECO:0007669"/>
    <property type="project" value="TreeGrafter"/>
</dbReference>
<accession>A0A183DPA5</accession>
<dbReference type="OrthoDB" id="25767at2759"/>